<gene>
    <name evidence="5" type="ORF">CNX70_19235</name>
</gene>
<dbReference type="PANTHER" id="PTHR48111:SF69">
    <property type="entry name" value="RESPONSE REGULATOR RECEIVER"/>
    <property type="match status" value="1"/>
</dbReference>
<keyword evidence="6" id="KW-1185">Reference proteome</keyword>
<evidence type="ECO:0000256" key="2">
    <source>
        <dbReference type="PROSITE-ProRule" id="PRU00169"/>
    </source>
</evidence>
<dbReference type="InterPro" id="IPR011006">
    <property type="entry name" value="CheY-like_superfamily"/>
</dbReference>
<protein>
    <submittedName>
        <fullName evidence="5">DNA-binding response regulator</fullName>
    </submittedName>
</protein>
<dbReference type="InterPro" id="IPR001789">
    <property type="entry name" value="Sig_transdc_resp-reg_receiver"/>
</dbReference>
<dbReference type="Pfam" id="PF04397">
    <property type="entry name" value="LytTR"/>
    <property type="match status" value="1"/>
</dbReference>
<dbReference type="Pfam" id="PF00072">
    <property type="entry name" value="Response_reg"/>
    <property type="match status" value="1"/>
</dbReference>
<dbReference type="InterPro" id="IPR007492">
    <property type="entry name" value="LytTR_DNA-bd_dom"/>
</dbReference>
<dbReference type="GO" id="GO:0000976">
    <property type="term" value="F:transcription cis-regulatory region binding"/>
    <property type="evidence" value="ECO:0007669"/>
    <property type="project" value="TreeGrafter"/>
</dbReference>
<dbReference type="GO" id="GO:0032993">
    <property type="term" value="C:protein-DNA complex"/>
    <property type="evidence" value="ECO:0007669"/>
    <property type="project" value="TreeGrafter"/>
</dbReference>
<evidence type="ECO:0000259" key="4">
    <source>
        <dbReference type="PROSITE" id="PS50930"/>
    </source>
</evidence>
<dbReference type="Gene3D" id="3.40.50.2300">
    <property type="match status" value="1"/>
</dbReference>
<dbReference type="GO" id="GO:0006355">
    <property type="term" value="P:regulation of DNA-templated transcription"/>
    <property type="evidence" value="ECO:0007669"/>
    <property type="project" value="TreeGrafter"/>
</dbReference>
<dbReference type="Proteomes" id="UP000218437">
    <property type="component" value="Chromosome"/>
</dbReference>
<dbReference type="KEGG" id="jsv:CNX70_19235"/>
<dbReference type="PROSITE" id="PS50930">
    <property type="entry name" value="HTH_LYTTR"/>
    <property type="match status" value="1"/>
</dbReference>
<dbReference type="GO" id="GO:0000156">
    <property type="term" value="F:phosphorelay response regulator activity"/>
    <property type="evidence" value="ECO:0007669"/>
    <property type="project" value="TreeGrafter"/>
</dbReference>
<evidence type="ECO:0000256" key="1">
    <source>
        <dbReference type="ARBA" id="ARBA00023125"/>
    </source>
</evidence>
<dbReference type="RefSeq" id="WP_096236184.1">
    <property type="nucleotide sequence ID" value="NZ_CP023422.1"/>
</dbReference>
<evidence type="ECO:0000259" key="3">
    <source>
        <dbReference type="PROSITE" id="PS50110"/>
    </source>
</evidence>
<feature type="modified residue" description="4-aspartylphosphate" evidence="2">
    <location>
        <position position="55"/>
    </location>
</feature>
<evidence type="ECO:0000313" key="5">
    <source>
        <dbReference type="EMBL" id="ATD62046.1"/>
    </source>
</evidence>
<accession>A0A290WZK9</accession>
<evidence type="ECO:0000313" key="6">
    <source>
        <dbReference type="Proteomes" id="UP000218437"/>
    </source>
</evidence>
<keyword evidence="2" id="KW-0597">Phosphoprotein</keyword>
<dbReference type="SMART" id="SM00448">
    <property type="entry name" value="REC"/>
    <property type="match status" value="1"/>
</dbReference>
<dbReference type="PANTHER" id="PTHR48111">
    <property type="entry name" value="REGULATOR OF RPOS"/>
    <property type="match status" value="1"/>
</dbReference>
<reference evidence="5 6" key="1">
    <citation type="submission" date="2017-09" db="EMBL/GenBank/DDBJ databases">
        <title>Complete genome sequence of Janthinobacterium svalbardensis PAMC 27463.</title>
        <authorList>
            <person name="Cho Y.-J."/>
            <person name="Cho A."/>
            <person name="Kim O.-S."/>
            <person name="Lee J.-I."/>
        </authorList>
    </citation>
    <scope>NUCLEOTIDE SEQUENCE [LARGE SCALE GENOMIC DNA]</scope>
    <source>
        <strain evidence="5 6">PAMC 27463</strain>
    </source>
</reference>
<dbReference type="SUPFAM" id="SSF52172">
    <property type="entry name" value="CheY-like"/>
    <property type="match status" value="1"/>
</dbReference>
<feature type="domain" description="Response regulatory" evidence="3">
    <location>
        <begin position="3"/>
        <end position="115"/>
    </location>
</feature>
<dbReference type="Gene3D" id="2.40.50.1020">
    <property type="entry name" value="LytTr DNA-binding domain"/>
    <property type="match status" value="1"/>
</dbReference>
<organism evidence="5 6">
    <name type="scientific">Janthinobacterium svalbardensis</name>
    <dbReference type="NCBI Taxonomy" id="368607"/>
    <lineage>
        <taxon>Bacteria</taxon>
        <taxon>Pseudomonadati</taxon>
        <taxon>Pseudomonadota</taxon>
        <taxon>Betaproteobacteria</taxon>
        <taxon>Burkholderiales</taxon>
        <taxon>Oxalobacteraceae</taxon>
        <taxon>Janthinobacterium</taxon>
    </lineage>
</organism>
<dbReference type="EMBL" id="CP023422">
    <property type="protein sequence ID" value="ATD62046.1"/>
    <property type="molecule type" value="Genomic_DNA"/>
</dbReference>
<dbReference type="PROSITE" id="PS50110">
    <property type="entry name" value="RESPONSE_REGULATORY"/>
    <property type="match status" value="1"/>
</dbReference>
<dbReference type="AlphaFoldDB" id="A0A290WZK9"/>
<dbReference type="SMART" id="SM00850">
    <property type="entry name" value="LytTR"/>
    <property type="match status" value="1"/>
</dbReference>
<keyword evidence="1 5" id="KW-0238">DNA-binding</keyword>
<dbReference type="GO" id="GO:0005829">
    <property type="term" value="C:cytosol"/>
    <property type="evidence" value="ECO:0007669"/>
    <property type="project" value="TreeGrafter"/>
</dbReference>
<sequence>MPRALIVEDEPLLRAELRDQLQLLWPSLQIAGEAGDGIAALALITEQQPDIVFLDIQMPGLNGLEVAQHLPARCQVVFVTAYAEYALSAFDAGAVDYLVKPLATARLLQMIRRLQARGAAAAPPAAAVWQQVFAPPPSYLKWIKASAGNTLRLLLVSEIDFFQSEGKYTRVASAGGASLIRLSLKELLEQLDPAQFVQIHRSSIVNLHAIERIDKDGTAMYIRLKGGHGSLSVSEAFARQFRQM</sequence>
<dbReference type="InterPro" id="IPR039420">
    <property type="entry name" value="WalR-like"/>
</dbReference>
<name>A0A290WZK9_9BURK</name>
<feature type="domain" description="HTH LytTR-type" evidence="4">
    <location>
        <begin position="143"/>
        <end position="244"/>
    </location>
</feature>
<proteinExistence type="predicted"/>